<reference evidence="2 3" key="1">
    <citation type="submission" date="2023-01" db="EMBL/GenBank/DDBJ databases">
        <title>Analysis of 21 Apiospora genomes using comparative genomics revels a genus with tremendous synthesis potential of carbohydrate active enzymes and secondary metabolites.</title>
        <authorList>
            <person name="Sorensen T."/>
        </authorList>
    </citation>
    <scope>NUCLEOTIDE SEQUENCE [LARGE SCALE GENOMIC DNA]</scope>
    <source>
        <strain evidence="2 3">CBS 114990</strain>
    </source>
</reference>
<accession>A0ABR1WPJ7</accession>
<keyword evidence="3" id="KW-1185">Reference proteome</keyword>
<gene>
    <name evidence="2" type="ORF">PG997_006720</name>
</gene>
<feature type="region of interest" description="Disordered" evidence="1">
    <location>
        <begin position="1"/>
        <end position="145"/>
    </location>
</feature>
<protein>
    <submittedName>
        <fullName evidence="2">Uncharacterized protein</fullName>
    </submittedName>
</protein>
<evidence type="ECO:0000313" key="3">
    <source>
        <dbReference type="Proteomes" id="UP001433268"/>
    </source>
</evidence>
<dbReference type="GeneID" id="92044095"/>
<proteinExistence type="predicted"/>
<dbReference type="EMBL" id="JAQQWN010000005">
    <property type="protein sequence ID" value="KAK8085449.1"/>
    <property type="molecule type" value="Genomic_DNA"/>
</dbReference>
<evidence type="ECO:0000313" key="2">
    <source>
        <dbReference type="EMBL" id="KAK8085449.1"/>
    </source>
</evidence>
<dbReference type="RefSeq" id="XP_066669958.1">
    <property type="nucleotide sequence ID" value="XM_066811035.1"/>
</dbReference>
<feature type="compositionally biased region" description="Basic residues" evidence="1">
    <location>
        <begin position="101"/>
        <end position="111"/>
    </location>
</feature>
<name>A0ABR1WPJ7_9PEZI</name>
<feature type="compositionally biased region" description="Basic residues" evidence="1">
    <location>
        <begin position="1"/>
        <end position="15"/>
    </location>
</feature>
<comment type="caution">
    <text evidence="2">The sequence shown here is derived from an EMBL/GenBank/DDBJ whole genome shotgun (WGS) entry which is preliminary data.</text>
</comment>
<sequence length="173" mass="20008">MLHRQVQRTKKKKPGHSSARPSVAADAETSSTTTTHTGIEERFGLLLIGEPVTKPGSGQKHQPPRPQRLRRRLMGGVRRAEGIPRGSYRGRRWQRQQERTTRRRYQHRRQQRGIVADVGRVKRPGPDHPSPPTHKRTESEPQCYGQTRFERRFMGVKLREGEYGEAARAKRLH</sequence>
<dbReference type="Proteomes" id="UP001433268">
    <property type="component" value="Unassembled WGS sequence"/>
</dbReference>
<organism evidence="2 3">
    <name type="scientific">Apiospora hydei</name>
    <dbReference type="NCBI Taxonomy" id="1337664"/>
    <lineage>
        <taxon>Eukaryota</taxon>
        <taxon>Fungi</taxon>
        <taxon>Dikarya</taxon>
        <taxon>Ascomycota</taxon>
        <taxon>Pezizomycotina</taxon>
        <taxon>Sordariomycetes</taxon>
        <taxon>Xylariomycetidae</taxon>
        <taxon>Amphisphaeriales</taxon>
        <taxon>Apiosporaceae</taxon>
        <taxon>Apiospora</taxon>
    </lineage>
</organism>
<evidence type="ECO:0000256" key="1">
    <source>
        <dbReference type="SAM" id="MobiDB-lite"/>
    </source>
</evidence>